<gene>
    <name evidence="4" type="ORF">NLI96_g12421</name>
</gene>
<dbReference type="AlphaFoldDB" id="A0AAD5UTX4"/>
<dbReference type="SUPFAM" id="SSF56672">
    <property type="entry name" value="DNA/RNA polymerases"/>
    <property type="match status" value="1"/>
</dbReference>
<evidence type="ECO:0000259" key="2">
    <source>
        <dbReference type="Pfam" id="PF17919"/>
    </source>
</evidence>
<dbReference type="InterPro" id="IPR050951">
    <property type="entry name" value="Retrovirus_Pol_polyprotein"/>
</dbReference>
<dbReference type="Gene3D" id="3.30.70.270">
    <property type="match status" value="1"/>
</dbReference>
<keyword evidence="5" id="KW-1185">Reference proteome</keyword>
<dbReference type="Pfam" id="PF17921">
    <property type="entry name" value="Integrase_H2C2"/>
    <property type="match status" value="1"/>
</dbReference>
<evidence type="ECO:0000256" key="1">
    <source>
        <dbReference type="ARBA" id="ARBA00023268"/>
    </source>
</evidence>
<evidence type="ECO:0000313" key="4">
    <source>
        <dbReference type="EMBL" id="KAJ3474503.1"/>
    </source>
</evidence>
<dbReference type="Gene3D" id="1.10.340.70">
    <property type="match status" value="1"/>
</dbReference>
<name>A0AAD5UTX4_9APHY</name>
<proteinExistence type="predicted"/>
<dbReference type="GO" id="GO:0003824">
    <property type="term" value="F:catalytic activity"/>
    <property type="evidence" value="ECO:0007669"/>
    <property type="project" value="UniProtKB-KW"/>
</dbReference>
<comment type="caution">
    <text evidence="4">The sequence shown here is derived from an EMBL/GenBank/DDBJ whole genome shotgun (WGS) entry which is preliminary data.</text>
</comment>
<accession>A0AAD5UTX4</accession>
<feature type="domain" description="Integrase zinc-binding" evidence="3">
    <location>
        <begin position="250"/>
        <end position="292"/>
    </location>
</feature>
<dbReference type="PANTHER" id="PTHR37984">
    <property type="entry name" value="PROTEIN CBG26694"/>
    <property type="match status" value="1"/>
</dbReference>
<sequence>MLRLSSWLSGNTTCKGIEADPKKVEKILDWPIPKSSSDMHSFLGLVRYVASFLPNLAQFTSVLTPLTTKDCNRKFPPWTSTHQTAFDAIKTLVISRECLTTIDHDNMGDNRIFVACDASDRRTGAVLTYGPTKESARPIAFDSTQLKGPELNYPVHEKELLAIVHALKKCAADALSRLPDDISIIAAITHSPVHTLCVASDLEWLQRIRDGYKADSWCRKLANTSGFSGIREEDGLLFVGSRLIIPRIPEIRESLFHLAHDSRGHFGFEKSYSTLRDDFYWPNMLKEIETIVAIDFVGPLPSDSGFNAIATFTDRLGADLQIVPTRTDIDPTEFALTFFQHWYCENGLPLKIISD</sequence>
<feature type="domain" description="Reverse transcriptase/retrotransposon-derived protein RNase H-like" evidence="2">
    <location>
        <begin position="78"/>
        <end position="171"/>
    </location>
</feature>
<dbReference type="InterPro" id="IPR041588">
    <property type="entry name" value="Integrase_H2C2"/>
</dbReference>
<dbReference type="EMBL" id="JANAWD010001047">
    <property type="protein sequence ID" value="KAJ3474503.1"/>
    <property type="molecule type" value="Genomic_DNA"/>
</dbReference>
<dbReference type="InterPro" id="IPR041577">
    <property type="entry name" value="RT_RNaseH_2"/>
</dbReference>
<protein>
    <submittedName>
        <fullName evidence="4">Uncharacterized protein</fullName>
    </submittedName>
</protein>
<dbReference type="PANTHER" id="PTHR37984:SF5">
    <property type="entry name" value="PROTEIN NYNRIN-LIKE"/>
    <property type="match status" value="1"/>
</dbReference>
<keyword evidence="1" id="KW-0511">Multifunctional enzyme</keyword>
<dbReference type="Proteomes" id="UP001212997">
    <property type="component" value="Unassembled WGS sequence"/>
</dbReference>
<organism evidence="4 5">
    <name type="scientific">Meripilus lineatus</name>
    <dbReference type="NCBI Taxonomy" id="2056292"/>
    <lineage>
        <taxon>Eukaryota</taxon>
        <taxon>Fungi</taxon>
        <taxon>Dikarya</taxon>
        <taxon>Basidiomycota</taxon>
        <taxon>Agaricomycotina</taxon>
        <taxon>Agaricomycetes</taxon>
        <taxon>Polyporales</taxon>
        <taxon>Meripilaceae</taxon>
        <taxon>Meripilus</taxon>
    </lineage>
</organism>
<dbReference type="InterPro" id="IPR043128">
    <property type="entry name" value="Rev_trsase/Diguanyl_cyclase"/>
</dbReference>
<dbReference type="Pfam" id="PF17919">
    <property type="entry name" value="RT_RNaseH_2"/>
    <property type="match status" value="1"/>
</dbReference>
<dbReference type="InterPro" id="IPR043502">
    <property type="entry name" value="DNA/RNA_pol_sf"/>
</dbReference>
<evidence type="ECO:0000259" key="3">
    <source>
        <dbReference type="Pfam" id="PF17921"/>
    </source>
</evidence>
<evidence type="ECO:0000313" key="5">
    <source>
        <dbReference type="Proteomes" id="UP001212997"/>
    </source>
</evidence>
<reference evidence="4" key="1">
    <citation type="submission" date="2022-07" db="EMBL/GenBank/DDBJ databases">
        <title>Genome Sequence of Physisporinus lineatus.</title>
        <authorList>
            <person name="Buettner E."/>
        </authorList>
    </citation>
    <scope>NUCLEOTIDE SEQUENCE</scope>
    <source>
        <strain evidence="4">VT162</strain>
    </source>
</reference>